<dbReference type="PANTHER" id="PTHR47966:SF51">
    <property type="entry name" value="BETA-SITE APP-CLEAVING ENZYME, ISOFORM A-RELATED"/>
    <property type="match status" value="1"/>
</dbReference>
<comment type="caution">
    <text evidence="6">The sequence shown here is derived from an EMBL/GenBank/DDBJ whole genome shotgun (WGS) entry which is preliminary data.</text>
</comment>
<dbReference type="SUPFAM" id="SSF50630">
    <property type="entry name" value="Acid proteases"/>
    <property type="match status" value="1"/>
</dbReference>
<keyword evidence="4" id="KW-0378">Hydrolase</keyword>
<dbReference type="KEGG" id="mrr:Moror_13572"/>
<evidence type="ECO:0000313" key="6">
    <source>
        <dbReference type="EMBL" id="ESK90485.1"/>
    </source>
</evidence>
<organism evidence="6 7">
    <name type="scientific">Moniliophthora roreri (strain MCA 2997)</name>
    <name type="common">Cocoa frosty pod rot fungus</name>
    <name type="synonym">Crinipellis roreri</name>
    <dbReference type="NCBI Taxonomy" id="1381753"/>
    <lineage>
        <taxon>Eukaryota</taxon>
        <taxon>Fungi</taxon>
        <taxon>Dikarya</taxon>
        <taxon>Basidiomycota</taxon>
        <taxon>Agaricomycotina</taxon>
        <taxon>Agaricomycetes</taxon>
        <taxon>Agaricomycetidae</taxon>
        <taxon>Agaricales</taxon>
        <taxon>Marasmiineae</taxon>
        <taxon>Marasmiaceae</taxon>
        <taxon>Moniliophthora</taxon>
    </lineage>
</organism>
<protein>
    <submittedName>
        <fullName evidence="6">Aspartic peptidase a1</fullName>
    </submittedName>
</protein>
<dbReference type="PANTHER" id="PTHR47966">
    <property type="entry name" value="BETA-SITE APP-CLEAVING ENZYME, ISOFORM A-RELATED"/>
    <property type="match status" value="1"/>
</dbReference>
<name>V2XD95_MONRO</name>
<dbReference type="OrthoDB" id="660550at2759"/>
<accession>V2XD95</accession>
<dbReference type="Proteomes" id="UP000017559">
    <property type="component" value="Unassembled WGS sequence"/>
</dbReference>
<keyword evidence="7" id="KW-1185">Reference proteome</keyword>
<evidence type="ECO:0000259" key="5">
    <source>
        <dbReference type="PROSITE" id="PS51767"/>
    </source>
</evidence>
<dbReference type="Gene3D" id="2.40.70.10">
    <property type="entry name" value="Acid Proteases"/>
    <property type="match status" value="2"/>
</dbReference>
<comment type="similarity">
    <text evidence="1 4">Belongs to the peptidase A1 family.</text>
</comment>
<dbReference type="InterPro" id="IPR033121">
    <property type="entry name" value="PEPTIDASE_A1"/>
</dbReference>
<evidence type="ECO:0000256" key="2">
    <source>
        <dbReference type="ARBA" id="ARBA00022750"/>
    </source>
</evidence>
<gene>
    <name evidence="6" type="ORF">Moror_13572</name>
</gene>
<evidence type="ECO:0000313" key="7">
    <source>
        <dbReference type="Proteomes" id="UP000017559"/>
    </source>
</evidence>
<feature type="active site" evidence="3">
    <location>
        <position position="108"/>
    </location>
</feature>
<reference evidence="6 7" key="1">
    <citation type="journal article" date="2014" name="BMC Genomics">
        <title>Genome and secretome analysis of the hemibiotrophic fungal pathogen, Moniliophthora roreri, which causes frosty pod rot disease of cacao: mechanisms of the biotrophic and necrotrophic phases.</title>
        <authorList>
            <person name="Meinhardt L.W."/>
            <person name="Costa G.G.L."/>
            <person name="Thomazella D.P.T."/>
            <person name="Teixeira P.J.P.L."/>
            <person name="Carazzolle M.F."/>
            <person name="Schuster S.C."/>
            <person name="Carlson J.E."/>
            <person name="Guiltinan M.J."/>
            <person name="Mieczkowski P."/>
            <person name="Farmer A."/>
            <person name="Ramaraj T."/>
            <person name="Crozier J."/>
            <person name="Davis R.E."/>
            <person name="Shao J."/>
            <person name="Melnick R.L."/>
            <person name="Pereira G.A.G."/>
            <person name="Bailey B.A."/>
        </authorList>
    </citation>
    <scope>NUCLEOTIDE SEQUENCE [LARGE SCALE GENOMIC DNA]</scope>
    <source>
        <strain evidence="6 7">MCA 2997</strain>
    </source>
</reference>
<dbReference type="EMBL" id="AWSO01000439">
    <property type="protein sequence ID" value="ESK90485.1"/>
    <property type="molecule type" value="Genomic_DNA"/>
</dbReference>
<keyword evidence="2 4" id="KW-0064">Aspartyl protease</keyword>
<dbReference type="HOGENOM" id="CLU_038846_0_0_1"/>
<feature type="active site" evidence="3">
    <location>
        <position position="288"/>
    </location>
</feature>
<dbReference type="InterPro" id="IPR021109">
    <property type="entry name" value="Peptidase_aspartic_dom_sf"/>
</dbReference>
<dbReference type="AlphaFoldDB" id="V2XD95"/>
<evidence type="ECO:0000256" key="3">
    <source>
        <dbReference type="PIRSR" id="PIRSR601461-1"/>
    </source>
</evidence>
<dbReference type="PROSITE" id="PS00141">
    <property type="entry name" value="ASP_PROTEASE"/>
    <property type="match status" value="2"/>
</dbReference>
<dbReference type="InterPro" id="IPR001969">
    <property type="entry name" value="Aspartic_peptidase_AS"/>
</dbReference>
<dbReference type="InterPro" id="IPR001461">
    <property type="entry name" value="Aspartic_peptidase_A1"/>
</dbReference>
<dbReference type="Pfam" id="PF00026">
    <property type="entry name" value="Asp"/>
    <property type="match status" value="1"/>
</dbReference>
<dbReference type="GO" id="GO:0004190">
    <property type="term" value="F:aspartic-type endopeptidase activity"/>
    <property type="evidence" value="ECO:0007669"/>
    <property type="project" value="UniProtKB-KW"/>
</dbReference>
<feature type="domain" description="Peptidase A1" evidence="5">
    <location>
        <begin position="90"/>
        <end position="406"/>
    </location>
</feature>
<dbReference type="PRINTS" id="PR00792">
    <property type="entry name" value="PEPSIN"/>
</dbReference>
<evidence type="ECO:0000256" key="1">
    <source>
        <dbReference type="ARBA" id="ARBA00007447"/>
    </source>
</evidence>
<evidence type="ECO:0000256" key="4">
    <source>
        <dbReference type="RuleBase" id="RU000454"/>
    </source>
</evidence>
<sequence length="416" mass="45277">MPSTVSFKSSLSPMAKDADLQPVVGNHMKHIVNRDRARAQKLMKRSTDIKHHLRQPARTLSTLQTVVSVSGTCMRVISISDSSSSSAVTYVMPVAIGNPATTYNLLIDTGSSNTWVGANKEYKPSKQSQTERKEVSVTYGSGSFIGTEYTDCVALSDNLMIEEQSIGIARETKGFGNDGIDGILGIGPVDLTHGTVQGMESVPTVTDSLLKQGTIQTESIGIFYAPTTGESLPNGEMTFGGVDETKTTTSIKYVPITKTSPACQYWGVDQVIKYDGQQILNNCAGIVDTGTTLIMLATDCFEKYMKMTGAVMDDATGLLTVTKEQFKNMKSMMFHIGDMSCELTPNAQIWPRKMNTMFGGQTDKIYLVFADMGQPSGTGLDFINGFTFLQRFYSVYDTTNSQIGFAETKFTKAITN</sequence>
<dbReference type="PROSITE" id="PS51767">
    <property type="entry name" value="PEPTIDASE_A1"/>
    <property type="match status" value="1"/>
</dbReference>
<proteinExistence type="inferred from homology"/>
<dbReference type="InterPro" id="IPR034164">
    <property type="entry name" value="Pepsin-like_dom"/>
</dbReference>
<dbReference type="CDD" id="cd05471">
    <property type="entry name" value="pepsin_like"/>
    <property type="match status" value="1"/>
</dbReference>
<keyword evidence="4" id="KW-0645">Protease</keyword>
<dbReference type="GO" id="GO:0006508">
    <property type="term" value="P:proteolysis"/>
    <property type="evidence" value="ECO:0007669"/>
    <property type="project" value="UniProtKB-KW"/>
</dbReference>